<sequence length="154" mass="17151">MYVGAKLRARNTDNQQCMTSIREDEAISPERVGPEWTQPDFPDGDIPAEKELGPGQRYGWWENHDQGDSHELATVHGAVNDERTTILLHTGASGSMISLELARRLKLKLRVLPEPIKVAGLGGVPTYITARTKVPGVNYNSYGKKTDRRRQTTP</sequence>
<evidence type="ECO:0000313" key="3">
    <source>
        <dbReference type="Proteomes" id="UP001165083"/>
    </source>
</evidence>
<evidence type="ECO:0000256" key="1">
    <source>
        <dbReference type="SAM" id="MobiDB-lite"/>
    </source>
</evidence>
<gene>
    <name evidence="2" type="ORF">Plil01_001692300</name>
</gene>
<accession>A0A9W6XSB9</accession>
<name>A0A9W6XSB9_9STRA</name>
<reference evidence="2" key="1">
    <citation type="submission" date="2023-04" db="EMBL/GenBank/DDBJ databases">
        <title>Phytophthora lilii NBRC 32176.</title>
        <authorList>
            <person name="Ichikawa N."/>
            <person name="Sato H."/>
            <person name="Tonouchi N."/>
        </authorList>
    </citation>
    <scope>NUCLEOTIDE SEQUENCE</scope>
    <source>
        <strain evidence="2">NBRC 32176</strain>
    </source>
</reference>
<dbReference type="Pfam" id="PF13650">
    <property type="entry name" value="Asp_protease_2"/>
    <property type="match status" value="1"/>
</dbReference>
<dbReference type="AlphaFoldDB" id="A0A9W6XSB9"/>
<evidence type="ECO:0000313" key="2">
    <source>
        <dbReference type="EMBL" id="GMF44109.1"/>
    </source>
</evidence>
<feature type="region of interest" description="Disordered" evidence="1">
    <location>
        <begin position="14"/>
        <end position="64"/>
    </location>
</feature>
<protein>
    <submittedName>
        <fullName evidence="2">Unnamed protein product</fullName>
    </submittedName>
</protein>
<dbReference type="OrthoDB" id="127679at2759"/>
<proteinExistence type="predicted"/>
<dbReference type="CDD" id="cd00303">
    <property type="entry name" value="retropepsin_like"/>
    <property type="match status" value="1"/>
</dbReference>
<dbReference type="Proteomes" id="UP001165083">
    <property type="component" value="Unassembled WGS sequence"/>
</dbReference>
<dbReference type="Gene3D" id="2.40.70.10">
    <property type="entry name" value="Acid Proteases"/>
    <property type="match status" value="1"/>
</dbReference>
<dbReference type="EMBL" id="BSXW01002874">
    <property type="protein sequence ID" value="GMF44109.1"/>
    <property type="molecule type" value="Genomic_DNA"/>
</dbReference>
<comment type="caution">
    <text evidence="2">The sequence shown here is derived from an EMBL/GenBank/DDBJ whole genome shotgun (WGS) entry which is preliminary data.</text>
</comment>
<organism evidence="2 3">
    <name type="scientific">Phytophthora lilii</name>
    <dbReference type="NCBI Taxonomy" id="2077276"/>
    <lineage>
        <taxon>Eukaryota</taxon>
        <taxon>Sar</taxon>
        <taxon>Stramenopiles</taxon>
        <taxon>Oomycota</taxon>
        <taxon>Peronosporomycetes</taxon>
        <taxon>Peronosporales</taxon>
        <taxon>Peronosporaceae</taxon>
        <taxon>Phytophthora</taxon>
    </lineage>
</organism>
<keyword evidence="3" id="KW-1185">Reference proteome</keyword>
<dbReference type="InterPro" id="IPR021109">
    <property type="entry name" value="Peptidase_aspartic_dom_sf"/>
</dbReference>
<dbReference type="SUPFAM" id="SSF50630">
    <property type="entry name" value="Acid proteases"/>
    <property type="match status" value="1"/>
</dbReference>